<proteinExistence type="predicted"/>
<sequence>MCEKEDDVQYILSLISDSHFWLDKSMKGINEVVNNTEVIKDIKLSLSPFASLGELKVIDDEFKLKNKEFDGFAKLKVKYDVKRG</sequence>
<evidence type="ECO:0000313" key="1">
    <source>
        <dbReference type="EMBL" id="QIQ14011.1"/>
    </source>
</evidence>
<protein>
    <submittedName>
        <fullName evidence="1">Uncharacterized protein</fullName>
    </submittedName>
</protein>
<organism evidence="1">
    <name type="scientific">Klebsiella pneumoniae</name>
    <dbReference type="NCBI Taxonomy" id="573"/>
    <lineage>
        <taxon>Bacteria</taxon>
        <taxon>Pseudomonadati</taxon>
        <taxon>Pseudomonadota</taxon>
        <taxon>Gammaproteobacteria</taxon>
        <taxon>Enterobacterales</taxon>
        <taxon>Enterobacteriaceae</taxon>
        <taxon>Klebsiella/Raoultella group</taxon>
        <taxon>Klebsiella</taxon>
        <taxon>Klebsiella pneumoniae complex</taxon>
    </lineage>
</organism>
<accession>A0A6G9HSK1</accession>
<dbReference type="AlphaFoldDB" id="A0A6G9HSK1"/>
<reference evidence="1" key="1">
    <citation type="submission" date="2018-12" db="EMBL/GenBank/DDBJ databases">
        <authorList>
            <person name="Liu L."/>
        </authorList>
    </citation>
    <scope>NUCLEOTIDE SEQUENCE</scope>
    <source>
        <strain evidence="1">K195</strain>
        <plasmid evidence="1">pK195_rmpA2</plasmid>
    </source>
</reference>
<dbReference type="RefSeq" id="WP_228721277.1">
    <property type="nucleotide sequence ID" value="NZ_MK347228.1"/>
</dbReference>
<keyword evidence="1" id="KW-0614">Plasmid</keyword>
<name>A0A6G9HSK1_KLEPN</name>
<geneLocation type="plasmid" evidence="1">
    <name>pK195_rmpA2</name>
</geneLocation>
<dbReference type="EMBL" id="MK347228">
    <property type="protein sequence ID" value="QIQ14011.1"/>
    <property type="molecule type" value="Genomic_DNA"/>
</dbReference>